<evidence type="ECO:0000256" key="5">
    <source>
        <dbReference type="ARBA" id="ARBA00023136"/>
    </source>
</evidence>
<evidence type="ECO:0000256" key="1">
    <source>
        <dbReference type="ARBA" id="ARBA00004141"/>
    </source>
</evidence>
<dbReference type="Proteomes" id="UP000265515">
    <property type="component" value="Unassembled WGS sequence"/>
</dbReference>
<feature type="compositionally biased region" description="Polar residues" evidence="6">
    <location>
        <begin position="247"/>
        <end position="259"/>
    </location>
</feature>
<evidence type="ECO:0000256" key="7">
    <source>
        <dbReference type="SAM" id="Phobius"/>
    </source>
</evidence>
<feature type="compositionally biased region" description="Low complexity" evidence="6">
    <location>
        <begin position="135"/>
        <end position="144"/>
    </location>
</feature>
<organism evidence="8 9">
    <name type="scientific">Chara braunii</name>
    <name type="common">Braun's stonewort</name>
    <dbReference type="NCBI Taxonomy" id="69332"/>
    <lineage>
        <taxon>Eukaryota</taxon>
        <taxon>Viridiplantae</taxon>
        <taxon>Streptophyta</taxon>
        <taxon>Charophyceae</taxon>
        <taxon>Charales</taxon>
        <taxon>Characeae</taxon>
        <taxon>Chara</taxon>
    </lineage>
</organism>
<feature type="region of interest" description="Disordered" evidence="6">
    <location>
        <begin position="81"/>
        <end position="150"/>
    </location>
</feature>
<feature type="compositionally biased region" description="Acidic residues" evidence="6">
    <location>
        <begin position="81"/>
        <end position="94"/>
    </location>
</feature>
<evidence type="ECO:0000313" key="9">
    <source>
        <dbReference type="Proteomes" id="UP000265515"/>
    </source>
</evidence>
<evidence type="ECO:0008006" key="10">
    <source>
        <dbReference type="Google" id="ProtNLM"/>
    </source>
</evidence>
<dbReference type="Gramene" id="GBG88156">
    <property type="protein sequence ID" value="GBG88156"/>
    <property type="gene ID" value="CBR_g46645"/>
</dbReference>
<dbReference type="AlphaFoldDB" id="A0A388M0S9"/>
<accession>A0A388M0S9</accession>
<dbReference type="Pfam" id="PF05277">
    <property type="entry name" value="DUF726"/>
    <property type="match status" value="1"/>
</dbReference>
<dbReference type="OrthoDB" id="277931at2759"/>
<proteinExistence type="inferred from homology"/>
<evidence type="ECO:0000256" key="2">
    <source>
        <dbReference type="ARBA" id="ARBA00009824"/>
    </source>
</evidence>
<dbReference type="InterPro" id="IPR029058">
    <property type="entry name" value="AB_hydrolase_fold"/>
</dbReference>
<reference evidence="8 9" key="1">
    <citation type="journal article" date="2018" name="Cell">
        <title>The Chara Genome: Secondary Complexity and Implications for Plant Terrestrialization.</title>
        <authorList>
            <person name="Nishiyama T."/>
            <person name="Sakayama H."/>
            <person name="Vries J.D."/>
            <person name="Buschmann H."/>
            <person name="Saint-Marcoux D."/>
            <person name="Ullrich K.K."/>
            <person name="Haas F.B."/>
            <person name="Vanderstraeten L."/>
            <person name="Becker D."/>
            <person name="Lang D."/>
            <person name="Vosolsobe S."/>
            <person name="Rombauts S."/>
            <person name="Wilhelmsson P.K.I."/>
            <person name="Janitza P."/>
            <person name="Kern R."/>
            <person name="Heyl A."/>
            <person name="Rumpler F."/>
            <person name="Villalobos L.I.A.C."/>
            <person name="Clay J.M."/>
            <person name="Skokan R."/>
            <person name="Toyoda A."/>
            <person name="Suzuki Y."/>
            <person name="Kagoshima H."/>
            <person name="Schijlen E."/>
            <person name="Tajeshwar N."/>
            <person name="Catarino B."/>
            <person name="Hetherington A.J."/>
            <person name="Saltykova A."/>
            <person name="Bonnot C."/>
            <person name="Breuninger H."/>
            <person name="Symeonidi A."/>
            <person name="Radhakrishnan G.V."/>
            <person name="Van Nieuwerburgh F."/>
            <person name="Deforce D."/>
            <person name="Chang C."/>
            <person name="Karol K.G."/>
            <person name="Hedrich R."/>
            <person name="Ulvskov P."/>
            <person name="Glockner G."/>
            <person name="Delwiche C.F."/>
            <person name="Petrasek J."/>
            <person name="Van de Peer Y."/>
            <person name="Friml J."/>
            <person name="Beilby M."/>
            <person name="Dolan L."/>
            <person name="Kohara Y."/>
            <person name="Sugano S."/>
            <person name="Fujiyama A."/>
            <person name="Delaux P.-M."/>
            <person name="Quint M."/>
            <person name="TheiBen G."/>
            <person name="Hagemann M."/>
            <person name="Harholt J."/>
            <person name="Dunand C."/>
            <person name="Zachgo S."/>
            <person name="Langdale J."/>
            <person name="Maumus F."/>
            <person name="Straeten D.V.D."/>
            <person name="Gould S.B."/>
            <person name="Rensing S.A."/>
        </authorList>
    </citation>
    <scope>NUCLEOTIDE SEQUENCE [LARGE SCALE GENOMIC DNA]</scope>
    <source>
        <strain evidence="8 9">S276</strain>
    </source>
</reference>
<comment type="similarity">
    <text evidence="2">Belongs to the TMCO4 family.</text>
</comment>
<dbReference type="InterPro" id="IPR007941">
    <property type="entry name" value="DUF726"/>
</dbReference>
<keyword evidence="9" id="KW-1185">Reference proteome</keyword>
<evidence type="ECO:0000256" key="4">
    <source>
        <dbReference type="ARBA" id="ARBA00022989"/>
    </source>
</evidence>
<feature type="region of interest" description="Disordered" evidence="6">
    <location>
        <begin position="177"/>
        <end position="266"/>
    </location>
</feature>
<keyword evidence="3 7" id="KW-0812">Transmembrane</keyword>
<dbReference type="SUPFAM" id="SSF53474">
    <property type="entry name" value="alpha/beta-Hydrolases"/>
    <property type="match status" value="1"/>
</dbReference>
<name>A0A388M0S9_CHABU</name>
<evidence type="ECO:0000256" key="3">
    <source>
        <dbReference type="ARBA" id="ARBA00022692"/>
    </source>
</evidence>
<feature type="compositionally biased region" description="Polar residues" evidence="6">
    <location>
        <begin position="215"/>
        <end position="225"/>
    </location>
</feature>
<comment type="subcellular location">
    <subcellularLocation>
        <location evidence="1">Membrane</location>
        <topology evidence="1">Multi-pass membrane protein</topology>
    </subcellularLocation>
</comment>
<dbReference type="EMBL" id="BFEA01000652">
    <property type="protein sequence ID" value="GBG88156.1"/>
    <property type="molecule type" value="Genomic_DNA"/>
</dbReference>
<protein>
    <recommendedName>
        <fullName evidence="10">DUF726 domain-containing protein</fullName>
    </recommendedName>
</protein>
<feature type="compositionally biased region" description="Basic and acidic residues" evidence="6">
    <location>
        <begin position="177"/>
        <end position="201"/>
    </location>
</feature>
<gene>
    <name evidence="8" type="ORF">CBR_g46645</name>
</gene>
<feature type="compositionally biased region" description="Basic and acidic residues" evidence="6">
    <location>
        <begin position="226"/>
        <end position="239"/>
    </location>
</feature>
<feature type="transmembrane region" description="Helical" evidence="7">
    <location>
        <begin position="463"/>
        <end position="485"/>
    </location>
</feature>
<evidence type="ECO:0000313" key="8">
    <source>
        <dbReference type="EMBL" id="GBG88156.1"/>
    </source>
</evidence>
<dbReference type="GO" id="GO:0016020">
    <property type="term" value="C:membrane"/>
    <property type="evidence" value="ECO:0007669"/>
    <property type="project" value="UniProtKB-SubCell"/>
</dbReference>
<keyword evidence="5 7" id="KW-0472">Membrane</keyword>
<evidence type="ECO:0000256" key="6">
    <source>
        <dbReference type="SAM" id="MobiDB-lite"/>
    </source>
</evidence>
<comment type="caution">
    <text evidence="8">The sequence shown here is derived from an EMBL/GenBank/DDBJ whole genome shotgun (WGS) entry which is preliminary data.</text>
</comment>
<keyword evidence="4 7" id="KW-1133">Transmembrane helix</keyword>
<dbReference type="PANTHER" id="PTHR17920:SF3">
    <property type="entry name" value="TRANSMEMBRANE AND COILED-COIL DOMAIN-CONTAINING PROTEIN 4"/>
    <property type="match status" value="1"/>
</dbReference>
<dbReference type="PANTHER" id="PTHR17920">
    <property type="entry name" value="TRANSMEMBRANE AND COILED-COIL DOMAIN-CONTAINING PROTEIN 4 TMCO4"/>
    <property type="match status" value="1"/>
</dbReference>
<sequence>MALALNESHRHSLGKYEPRRAVDDDDDEAEANSWIEGNSLLFTHVFRSLDVDPKAWPGLVRTAASGDAELHLCAFLNILSEGDESEGEEEEEEDEKKGADRTGSLEWNGTEKSDNEGCEEPLSASNWCNEDRSGSKSGASHASATVDADVKRQGQDGAAVQATDCLPCRSFADPVSFEKADDKEIKESGRESGDGDHDVRDQSGCVRSQPPPPITSTAMAISNRPTDIDDRQNEGEGSREGGLAMFPSTSSMMSTETGPSSSSRAAAGRARIQLRLPRGLRRIDMLLELVQVCVADDSVHDSSETVPCRGYDARARVALRLIAAWFGLAAPAIGAGVAAFTTGSIAAAATAASTTVGSAAVAGAFGAAGAGLTGYRVARRTAGISEFSFQPIGDNHSQGCLAVTILVSGLIHKPEDFVLPWEGPDGDAERFALIWETEHLLAVTTALRDWMTSQFANELVTRGAALTVLHALFAAIALPSALLSLTSMIDSRWAIVLDRPVTLVGFSLGARLIFSCLEELAIRGDSAGIVERVVLLGGPIPIDEKRWQAVREIVAGRFVNGYSSNDWNLGIVYRASILTHDLAGVTPVEVPGVENVNLAKLVKGHSSYLKDLPKILDVIDIDSPLLVSLSSDSK</sequence>